<proteinExistence type="predicted"/>
<dbReference type="AlphaFoldDB" id="A0A1V1NS43"/>
<sequence>MMSPRQFAAYGLRNDLKTITQNALSFNGNEYVDLGKDNLKPTDELTLEFWIQDDWSNNETIIGNTEGSGYAICFHNNQLQFIIYTNENGGKVLSYDHDPNQLSSGWHHIGATFDGQYMRLYIDGEQNSLNH</sequence>
<reference evidence="2" key="1">
    <citation type="submission" date="2012-11" db="EMBL/GenBank/DDBJ databases">
        <authorList>
            <person name="Lucero-Rivera Y.E."/>
            <person name="Tovar-Ramirez D."/>
        </authorList>
    </citation>
    <scope>NUCLEOTIDE SEQUENCE [LARGE SCALE GENOMIC DNA]</scope>
    <source>
        <strain evidence="2">Araruama</strain>
    </source>
</reference>
<evidence type="ECO:0000313" key="2">
    <source>
        <dbReference type="Proteomes" id="UP000189670"/>
    </source>
</evidence>
<dbReference type="Proteomes" id="UP000189670">
    <property type="component" value="Unassembled WGS sequence"/>
</dbReference>
<comment type="caution">
    <text evidence="1">The sequence shown here is derived from an EMBL/GenBank/DDBJ whole genome shotgun (WGS) entry which is preliminary data.</text>
</comment>
<gene>
    <name evidence="1" type="ORF">OMM_14343</name>
</gene>
<dbReference type="EMBL" id="ATBP01002880">
    <property type="protein sequence ID" value="ETR65383.1"/>
    <property type="molecule type" value="Genomic_DNA"/>
</dbReference>
<protein>
    <recommendedName>
        <fullName evidence="3">LamG-like jellyroll fold domain-containing protein</fullName>
    </recommendedName>
</protein>
<accession>A0A1V1NS43</accession>
<dbReference type="SUPFAM" id="SSF49899">
    <property type="entry name" value="Concanavalin A-like lectins/glucanases"/>
    <property type="match status" value="1"/>
</dbReference>
<evidence type="ECO:0008006" key="3">
    <source>
        <dbReference type="Google" id="ProtNLM"/>
    </source>
</evidence>
<name>A0A1V1NS43_9BACT</name>
<dbReference type="Pfam" id="PF13385">
    <property type="entry name" value="Laminin_G_3"/>
    <property type="match status" value="1"/>
</dbReference>
<dbReference type="Gene3D" id="2.60.120.200">
    <property type="match status" value="1"/>
</dbReference>
<dbReference type="InterPro" id="IPR013320">
    <property type="entry name" value="ConA-like_dom_sf"/>
</dbReference>
<organism evidence="1 2">
    <name type="scientific">Candidatus Magnetoglobus multicellularis str. Araruama</name>
    <dbReference type="NCBI Taxonomy" id="890399"/>
    <lineage>
        <taxon>Bacteria</taxon>
        <taxon>Pseudomonadati</taxon>
        <taxon>Thermodesulfobacteriota</taxon>
        <taxon>Desulfobacteria</taxon>
        <taxon>Desulfobacterales</taxon>
        <taxon>Desulfobacteraceae</taxon>
        <taxon>Candidatus Magnetoglobus</taxon>
    </lineage>
</organism>
<evidence type="ECO:0000313" key="1">
    <source>
        <dbReference type="EMBL" id="ETR65383.1"/>
    </source>
</evidence>